<dbReference type="EMBL" id="MDYM01000005">
    <property type="protein sequence ID" value="OQD65785.1"/>
    <property type="molecule type" value="Genomic_DNA"/>
</dbReference>
<name>A0A1V6NM43_PENPO</name>
<evidence type="ECO:0000256" key="1">
    <source>
        <dbReference type="SAM" id="MobiDB-lite"/>
    </source>
</evidence>
<evidence type="ECO:0000313" key="3">
    <source>
        <dbReference type="Proteomes" id="UP000191408"/>
    </source>
</evidence>
<accession>A0A1V6NM43</accession>
<dbReference type="Gene3D" id="3.40.50.720">
    <property type="entry name" value="NAD(P)-binding Rossmann-like Domain"/>
    <property type="match status" value="1"/>
</dbReference>
<evidence type="ECO:0000313" key="2">
    <source>
        <dbReference type="EMBL" id="OQD65785.1"/>
    </source>
</evidence>
<feature type="compositionally biased region" description="Polar residues" evidence="1">
    <location>
        <begin position="80"/>
        <end position="90"/>
    </location>
</feature>
<keyword evidence="3" id="KW-1185">Reference proteome</keyword>
<proteinExistence type="predicted"/>
<dbReference type="AlphaFoldDB" id="A0A1V6NM43"/>
<sequence length="117" mass="13072">MSLSITQIRPTVEPFWLTLLSLFGHEVALDGDYARPARPEYRQFGAEAFAAIQALLDRGLIDTHPTKIIAGGMDPKSPSDHSVASAQKAPNVNRRDLPTLERFFVKIGFYDEAFLRL</sequence>
<comment type="caution">
    <text evidence="2">The sequence shown here is derived from an EMBL/GenBank/DDBJ whole genome shotgun (WGS) entry which is preliminary data.</text>
</comment>
<gene>
    <name evidence="2" type="ORF">PENPOL_c005G09871</name>
</gene>
<dbReference type="STRING" id="60169.A0A1V6NM43"/>
<reference evidence="3" key="1">
    <citation type="journal article" date="2017" name="Nat. Microbiol.">
        <title>Global analysis of biosynthetic gene clusters reveals vast potential of secondary metabolite production in Penicillium species.</title>
        <authorList>
            <person name="Nielsen J.C."/>
            <person name="Grijseels S."/>
            <person name="Prigent S."/>
            <person name="Ji B."/>
            <person name="Dainat J."/>
            <person name="Nielsen K.F."/>
            <person name="Frisvad J.C."/>
            <person name="Workman M."/>
            <person name="Nielsen J."/>
        </authorList>
    </citation>
    <scope>NUCLEOTIDE SEQUENCE [LARGE SCALE GENOMIC DNA]</scope>
    <source>
        <strain evidence="3">IBT 4502</strain>
    </source>
</reference>
<organism evidence="2 3">
    <name type="scientific">Penicillium polonicum</name>
    <dbReference type="NCBI Taxonomy" id="60169"/>
    <lineage>
        <taxon>Eukaryota</taxon>
        <taxon>Fungi</taxon>
        <taxon>Dikarya</taxon>
        <taxon>Ascomycota</taxon>
        <taxon>Pezizomycotina</taxon>
        <taxon>Eurotiomycetes</taxon>
        <taxon>Eurotiomycetidae</taxon>
        <taxon>Eurotiales</taxon>
        <taxon>Aspergillaceae</taxon>
        <taxon>Penicillium</taxon>
    </lineage>
</organism>
<protein>
    <submittedName>
        <fullName evidence="2">Uncharacterized protein</fullName>
    </submittedName>
</protein>
<dbReference type="Gene3D" id="3.90.180.10">
    <property type="entry name" value="Medium-chain alcohol dehydrogenases, catalytic domain"/>
    <property type="match status" value="1"/>
</dbReference>
<feature type="region of interest" description="Disordered" evidence="1">
    <location>
        <begin position="71"/>
        <end position="90"/>
    </location>
</feature>
<dbReference type="Proteomes" id="UP000191408">
    <property type="component" value="Unassembled WGS sequence"/>
</dbReference>